<keyword evidence="2" id="KW-0472">Membrane</keyword>
<organism evidence="4 5">
    <name type="scientific">Dryococelus australis</name>
    <dbReference type="NCBI Taxonomy" id="614101"/>
    <lineage>
        <taxon>Eukaryota</taxon>
        <taxon>Metazoa</taxon>
        <taxon>Ecdysozoa</taxon>
        <taxon>Arthropoda</taxon>
        <taxon>Hexapoda</taxon>
        <taxon>Insecta</taxon>
        <taxon>Pterygota</taxon>
        <taxon>Neoptera</taxon>
        <taxon>Polyneoptera</taxon>
        <taxon>Phasmatodea</taxon>
        <taxon>Verophasmatodea</taxon>
        <taxon>Anareolatae</taxon>
        <taxon>Phasmatidae</taxon>
        <taxon>Eurycanthinae</taxon>
        <taxon>Dryococelus</taxon>
    </lineage>
</organism>
<dbReference type="EMBL" id="JARBHB010000009">
    <property type="protein sequence ID" value="KAJ8874919.1"/>
    <property type="molecule type" value="Genomic_DNA"/>
</dbReference>
<comment type="subcellular location">
    <subcellularLocation>
        <location evidence="1">Membrane</location>
        <topology evidence="1">Multi-pass membrane protein</topology>
    </subcellularLocation>
</comment>
<evidence type="ECO:0000313" key="5">
    <source>
        <dbReference type="Proteomes" id="UP001159363"/>
    </source>
</evidence>
<proteinExistence type="predicted"/>
<keyword evidence="5" id="KW-1185">Reference proteome</keyword>
<accession>A0ABQ9GSE9</accession>
<comment type="caution">
    <text evidence="4">The sequence shown here is derived from an EMBL/GenBank/DDBJ whole genome shotgun (WGS) entry which is preliminary data.</text>
</comment>
<dbReference type="InterPro" id="IPR020846">
    <property type="entry name" value="MFS_dom"/>
</dbReference>
<feature type="domain" description="Major facilitator superfamily (MFS) profile" evidence="3">
    <location>
        <begin position="1"/>
        <end position="85"/>
    </location>
</feature>
<sequence>MLSLLQSEVNPVGTEPMTDMAVSWLSSLICIGALHGIPVFGHLCNRYSRKMTDYLIAISGIIGWTLIMLASTELMLFVSRFPLST</sequence>
<keyword evidence="2" id="KW-0812">Transmembrane</keyword>
<dbReference type="InterPro" id="IPR036259">
    <property type="entry name" value="MFS_trans_sf"/>
</dbReference>
<gene>
    <name evidence="4" type="ORF">PR048_022809</name>
</gene>
<evidence type="ECO:0000256" key="1">
    <source>
        <dbReference type="ARBA" id="ARBA00004141"/>
    </source>
</evidence>
<feature type="transmembrane region" description="Helical" evidence="2">
    <location>
        <begin position="20"/>
        <end position="43"/>
    </location>
</feature>
<dbReference type="SUPFAM" id="SSF103473">
    <property type="entry name" value="MFS general substrate transporter"/>
    <property type="match status" value="1"/>
</dbReference>
<dbReference type="Proteomes" id="UP001159363">
    <property type="component" value="Chromosome 8"/>
</dbReference>
<name>A0ABQ9GSE9_9NEOP</name>
<dbReference type="Gene3D" id="1.20.1250.20">
    <property type="entry name" value="MFS general substrate transporter like domains"/>
    <property type="match status" value="1"/>
</dbReference>
<protein>
    <recommendedName>
        <fullName evidence="3">Major facilitator superfamily (MFS) profile domain-containing protein</fullName>
    </recommendedName>
</protein>
<reference evidence="4 5" key="1">
    <citation type="submission" date="2023-02" db="EMBL/GenBank/DDBJ databases">
        <title>LHISI_Scaffold_Assembly.</title>
        <authorList>
            <person name="Stuart O.P."/>
            <person name="Cleave R."/>
            <person name="Magrath M.J.L."/>
            <person name="Mikheyev A.S."/>
        </authorList>
    </citation>
    <scope>NUCLEOTIDE SEQUENCE [LARGE SCALE GENOMIC DNA]</scope>
    <source>
        <strain evidence="4">Daus_M_001</strain>
        <tissue evidence="4">Leg muscle</tissue>
    </source>
</reference>
<evidence type="ECO:0000256" key="2">
    <source>
        <dbReference type="SAM" id="Phobius"/>
    </source>
</evidence>
<evidence type="ECO:0000259" key="3">
    <source>
        <dbReference type="PROSITE" id="PS50850"/>
    </source>
</evidence>
<feature type="transmembrane region" description="Helical" evidence="2">
    <location>
        <begin position="55"/>
        <end position="78"/>
    </location>
</feature>
<dbReference type="PROSITE" id="PS50850">
    <property type="entry name" value="MFS"/>
    <property type="match status" value="1"/>
</dbReference>
<evidence type="ECO:0000313" key="4">
    <source>
        <dbReference type="EMBL" id="KAJ8874919.1"/>
    </source>
</evidence>
<keyword evidence="2" id="KW-1133">Transmembrane helix</keyword>